<dbReference type="FunFam" id="3.20.20.100:FF:000004">
    <property type="entry name" value="Oxidoreductase, aldo/keto reductase"/>
    <property type="match status" value="1"/>
</dbReference>
<dbReference type="PANTHER" id="PTHR43364:SF6">
    <property type="entry name" value="OXIDOREDUCTASE-RELATED"/>
    <property type="match status" value="1"/>
</dbReference>
<keyword evidence="1" id="KW-0560">Oxidoreductase</keyword>
<dbReference type="Pfam" id="PF00248">
    <property type="entry name" value="Aldo_ket_red"/>
    <property type="match status" value="1"/>
</dbReference>
<dbReference type="RefSeq" id="WP_060920786.1">
    <property type="nucleotide sequence ID" value="NZ_KQ960687.1"/>
</dbReference>
<dbReference type="GO" id="GO:0016491">
    <property type="term" value="F:oxidoreductase activity"/>
    <property type="evidence" value="ECO:0007669"/>
    <property type="project" value="UniProtKB-KW"/>
</dbReference>
<comment type="caution">
    <text evidence="3">The sequence shown here is derived from an EMBL/GenBank/DDBJ whole genome shotgun (WGS) entry which is preliminary data.</text>
</comment>
<dbReference type="GO" id="GO:0005829">
    <property type="term" value="C:cytosol"/>
    <property type="evidence" value="ECO:0007669"/>
    <property type="project" value="TreeGrafter"/>
</dbReference>
<name>A0AB34WXR2_9ACTO</name>
<evidence type="ECO:0000313" key="4">
    <source>
        <dbReference type="Proteomes" id="UP000070572"/>
    </source>
</evidence>
<dbReference type="EMBL" id="LSDN01000023">
    <property type="protein sequence ID" value="KXB79691.1"/>
    <property type="molecule type" value="Genomic_DNA"/>
</dbReference>
<dbReference type="InterPro" id="IPR050523">
    <property type="entry name" value="AKR_Detox_Biosynth"/>
</dbReference>
<proteinExistence type="predicted"/>
<reference evidence="3 4" key="1">
    <citation type="submission" date="2016-01" db="EMBL/GenBank/DDBJ databases">
        <authorList>
            <person name="Mitreva M."/>
            <person name="Pepin K.H."/>
            <person name="Mihindukulasuriya K.A."/>
            <person name="Fulton R."/>
            <person name="Fronick C."/>
            <person name="O'Laughlin M."/>
            <person name="Miner T."/>
            <person name="Herter B."/>
            <person name="Rosa B.A."/>
            <person name="Cordes M."/>
            <person name="Tomlinson C."/>
            <person name="Wollam A."/>
            <person name="Palsikar V.B."/>
            <person name="Mardis E.R."/>
            <person name="Wilson R.K."/>
        </authorList>
    </citation>
    <scope>NUCLEOTIDE SEQUENCE [LARGE SCALE GENOMIC DNA]</scope>
    <source>
        <strain evidence="3 4">DNF00696</strain>
    </source>
</reference>
<dbReference type="AlphaFoldDB" id="A0AB34WXR2"/>
<dbReference type="Proteomes" id="UP000070572">
    <property type="component" value="Unassembled WGS sequence"/>
</dbReference>
<sequence>MAIDSTNGLGGRVYQVKGTELSVFELVLGANTFGWTSDKADSFSVIDAYREAGGNFIDTADVYSAWGEGLKGGESETVIGEWLRERNARDQVVIATKVSQHPDFPGLSPANIQAACEASLKRLQTDYIDLYYAHFDDNKTPIAEIARAFDALVKAGKIRYVAMSNFSPARMREWFQVAKEENLSAPVAIQNQYNLLYRKEFEENYQPICKEFGVAEFTYFSLASGFLTGKYRKAEDLAGKDRSDFLSEYNRPESFALVDTLVKVAEELGSTPTAVSLAWLRAKGVAAPIASARNPQQLKDLVASASLTLPAEAIATLDEKSQPFA</sequence>
<dbReference type="InterPro" id="IPR020471">
    <property type="entry name" value="AKR"/>
</dbReference>
<gene>
    <name evidence="3" type="ORF">HMPREF1862_01728</name>
</gene>
<protein>
    <submittedName>
        <fullName evidence="3">Oxidoreductase, aldo/keto reductase family protein</fullName>
    </submittedName>
</protein>
<evidence type="ECO:0000313" key="3">
    <source>
        <dbReference type="EMBL" id="KXB79691.1"/>
    </source>
</evidence>
<evidence type="ECO:0000259" key="2">
    <source>
        <dbReference type="Pfam" id="PF00248"/>
    </source>
</evidence>
<evidence type="ECO:0000256" key="1">
    <source>
        <dbReference type="ARBA" id="ARBA00023002"/>
    </source>
</evidence>
<feature type="domain" description="NADP-dependent oxidoreductase" evidence="2">
    <location>
        <begin position="25"/>
        <end position="321"/>
    </location>
</feature>
<dbReference type="InterPro" id="IPR036812">
    <property type="entry name" value="NAD(P)_OxRdtase_dom_sf"/>
</dbReference>
<dbReference type="SUPFAM" id="SSF51430">
    <property type="entry name" value="NAD(P)-linked oxidoreductase"/>
    <property type="match status" value="1"/>
</dbReference>
<organism evidence="3 4">
    <name type="scientific">Varibaculum cambriense</name>
    <dbReference type="NCBI Taxonomy" id="184870"/>
    <lineage>
        <taxon>Bacteria</taxon>
        <taxon>Bacillati</taxon>
        <taxon>Actinomycetota</taxon>
        <taxon>Actinomycetes</taxon>
        <taxon>Actinomycetales</taxon>
        <taxon>Actinomycetaceae</taxon>
        <taxon>Varibaculum</taxon>
    </lineage>
</organism>
<accession>A0AB34WXR2</accession>
<dbReference type="Gene3D" id="3.20.20.100">
    <property type="entry name" value="NADP-dependent oxidoreductase domain"/>
    <property type="match status" value="1"/>
</dbReference>
<dbReference type="PANTHER" id="PTHR43364">
    <property type="entry name" value="NADH-SPECIFIC METHYLGLYOXAL REDUCTASE-RELATED"/>
    <property type="match status" value="1"/>
</dbReference>
<dbReference type="PRINTS" id="PR00069">
    <property type="entry name" value="ALDKETRDTASE"/>
</dbReference>
<dbReference type="InterPro" id="IPR023210">
    <property type="entry name" value="NADP_OxRdtase_dom"/>
</dbReference>
<dbReference type="CDD" id="cd19081">
    <property type="entry name" value="AKR_AKR9C1"/>
    <property type="match status" value="1"/>
</dbReference>